<evidence type="ECO:0000313" key="2">
    <source>
        <dbReference type="Proteomes" id="UP000095280"/>
    </source>
</evidence>
<feature type="compositionally biased region" description="Basic and acidic residues" evidence="1">
    <location>
        <begin position="374"/>
        <end position="383"/>
    </location>
</feature>
<name>A0A1I8IXD1_9PLAT</name>
<sequence length="610" mass="64119">LYSHRPAFSAEAAAAAAAVPQYQTSDGKPYALVPPHPPSSTTSASLAGPEGKPLDSRRSSMQKEELVVMENSADRRSTVFATLRSAHNPLESSTSNPAIFSYAPEDFADDNRTIIIALVLTVSNAAPLSLRTGEQQEPRRCPSLIACSAGMRALWLSDPDAPGCPFRLCLLPADPSSLDSIDLSLSRCPPAVLTSNCYGWQATDPAVRWTDPSGCPKLNCTGGDAGGPSCPGLETCAPGEQLETWIDSVSGCPTGQCVEIFAAATSDQDSTTVTKTSSPDGANEAEDISTVFYGVTSSGMLNYQQTEAPPTEGSQTTTTETTISAEISDFVLMAAQKDQQAESATTPVDQSPESVTTPADQDSDSDGFSGGGGDDSRDSDSDRGSGGGSRVNGGFGGVGGSEDPVSGSISAWVGLTATPPNYSGGVNDENEVRKLAAFDKAPLKPLDQEAEKQPAAASSLQDRRKAIISSIFDVDPASQSILGKRRRPCCGVAKSHKQQLEAAIKSAQPDSAKRHFLHAGLLFLAGCWADDERRRASAAAGDSALAAAAAPTRQTYREIATFVRQFARQLMRQSSNGGGNGRKPTAKDSLAELSMLMLLSVVEYRQYYCY</sequence>
<reference evidence="3" key="1">
    <citation type="submission" date="2016-11" db="UniProtKB">
        <authorList>
            <consortium name="WormBaseParasite"/>
        </authorList>
    </citation>
    <scope>IDENTIFICATION</scope>
</reference>
<feature type="compositionally biased region" description="Polar residues" evidence="1">
    <location>
        <begin position="337"/>
        <end position="360"/>
    </location>
</feature>
<feature type="region of interest" description="Disordered" evidence="1">
    <location>
        <begin position="25"/>
        <end position="63"/>
    </location>
</feature>
<dbReference type="Proteomes" id="UP000095280">
    <property type="component" value="Unplaced"/>
</dbReference>
<feature type="compositionally biased region" description="Basic and acidic residues" evidence="1">
    <location>
        <begin position="52"/>
        <end position="63"/>
    </location>
</feature>
<organism evidence="2 3">
    <name type="scientific">Macrostomum lignano</name>
    <dbReference type="NCBI Taxonomy" id="282301"/>
    <lineage>
        <taxon>Eukaryota</taxon>
        <taxon>Metazoa</taxon>
        <taxon>Spiralia</taxon>
        <taxon>Lophotrochozoa</taxon>
        <taxon>Platyhelminthes</taxon>
        <taxon>Rhabditophora</taxon>
        <taxon>Macrostomorpha</taxon>
        <taxon>Macrostomida</taxon>
        <taxon>Macrostomidae</taxon>
        <taxon>Macrostomum</taxon>
    </lineage>
</organism>
<dbReference type="AlphaFoldDB" id="A0A1I8IXD1"/>
<dbReference type="WBParaSite" id="maker-uti_cns_0018682-snap-gene-0.2-mRNA-1">
    <property type="protein sequence ID" value="maker-uti_cns_0018682-snap-gene-0.2-mRNA-1"/>
    <property type="gene ID" value="maker-uti_cns_0018682-snap-gene-0.2"/>
</dbReference>
<evidence type="ECO:0000313" key="3">
    <source>
        <dbReference type="WBParaSite" id="maker-uti_cns_0018682-snap-gene-0.2-mRNA-1"/>
    </source>
</evidence>
<proteinExistence type="predicted"/>
<feature type="region of interest" description="Disordered" evidence="1">
    <location>
        <begin position="337"/>
        <end position="403"/>
    </location>
</feature>
<keyword evidence="2" id="KW-1185">Reference proteome</keyword>
<protein>
    <submittedName>
        <fullName evidence="3">WAP domain-containing protein</fullName>
    </submittedName>
</protein>
<feature type="compositionally biased region" description="Gly residues" evidence="1">
    <location>
        <begin position="384"/>
        <end position="400"/>
    </location>
</feature>
<accession>A0A1I8IXD1</accession>
<evidence type="ECO:0000256" key="1">
    <source>
        <dbReference type="SAM" id="MobiDB-lite"/>
    </source>
</evidence>